<feature type="domain" description="Bacterial Ig-like" evidence="4">
    <location>
        <begin position="3480"/>
        <end position="3572"/>
    </location>
</feature>
<dbReference type="KEGG" id="bthg:MS2017_1294"/>
<organism evidence="5 6">
    <name type="scientific">Bathymodiolus thermophilus thioautotrophic gill symbiont</name>
    <dbReference type="NCBI Taxonomy" id="2360"/>
    <lineage>
        <taxon>Bacteria</taxon>
        <taxon>Pseudomonadati</taxon>
        <taxon>Pseudomonadota</taxon>
        <taxon>Gammaproteobacteria</taxon>
        <taxon>sulfur-oxidizing symbionts</taxon>
    </lineage>
</organism>
<feature type="coiled-coil region" evidence="2">
    <location>
        <begin position="387"/>
        <end position="421"/>
    </location>
</feature>
<evidence type="ECO:0000313" key="5">
    <source>
        <dbReference type="EMBL" id="AYQ56990.1"/>
    </source>
</evidence>
<dbReference type="Gene3D" id="2.60.40.10">
    <property type="entry name" value="Immunoglobulins"/>
    <property type="match status" value="11"/>
</dbReference>
<feature type="domain" description="Bacterial Ig-like" evidence="4">
    <location>
        <begin position="1620"/>
        <end position="1714"/>
    </location>
</feature>
<feature type="domain" description="Bacterial Ig-like" evidence="4">
    <location>
        <begin position="2374"/>
        <end position="2466"/>
    </location>
</feature>
<dbReference type="Pfam" id="PF19077">
    <property type="entry name" value="Big_13"/>
    <property type="match status" value="7"/>
</dbReference>
<dbReference type="InterPro" id="IPR013783">
    <property type="entry name" value="Ig-like_fold"/>
</dbReference>
<dbReference type="InterPro" id="IPR044016">
    <property type="entry name" value="Big_13"/>
</dbReference>
<dbReference type="SUPFAM" id="SSF51120">
    <property type="entry name" value="beta-Roll"/>
    <property type="match status" value="1"/>
</dbReference>
<dbReference type="NCBIfam" id="NF033510">
    <property type="entry name" value="Ca_tandemer"/>
    <property type="match status" value="8"/>
</dbReference>
<reference evidence="5 6" key="1">
    <citation type="submission" date="2017-11" db="EMBL/GenBank/DDBJ databases">
        <title>Genome sequence of the bacterial symbiont EPR9N from a vent mussel Bathymodiolus thermophilus.</title>
        <authorList>
            <person name="Won Y.-J."/>
        </authorList>
    </citation>
    <scope>NUCLEOTIDE SEQUENCE [LARGE SCALE GENOMIC DNA]</scope>
    <source>
        <strain evidence="5 6">EPR9N</strain>
    </source>
</reference>
<evidence type="ECO:0000256" key="2">
    <source>
        <dbReference type="SAM" id="Coils"/>
    </source>
</evidence>
<dbReference type="InterPro" id="IPR001343">
    <property type="entry name" value="Hemolysn_Ca-bd"/>
</dbReference>
<feature type="domain" description="Bacterial Ig-like" evidence="4">
    <location>
        <begin position="2924"/>
        <end position="3017"/>
    </location>
</feature>
<dbReference type="Proteomes" id="UP000278334">
    <property type="component" value="Chromosome"/>
</dbReference>
<proteinExistence type="predicted"/>
<dbReference type="RefSeq" id="WP_122951662.1">
    <property type="nucleotide sequence ID" value="NZ_CP024634.1"/>
</dbReference>
<dbReference type="InterPro" id="IPR018511">
    <property type="entry name" value="Hemolysin-typ_Ca-bd_CS"/>
</dbReference>
<evidence type="ECO:0000259" key="4">
    <source>
        <dbReference type="Pfam" id="PF19077"/>
    </source>
</evidence>
<feature type="region of interest" description="Disordered" evidence="3">
    <location>
        <begin position="2923"/>
        <end position="2942"/>
    </location>
</feature>
<name>A0A3G3IMB1_9GAMM</name>
<gene>
    <name evidence="5" type="ORF">MS2017_1294</name>
</gene>
<keyword evidence="2" id="KW-0175">Coiled coil</keyword>
<feature type="domain" description="Bacterial Ig-like" evidence="4">
    <location>
        <begin position="4030"/>
        <end position="4122"/>
    </location>
</feature>
<dbReference type="InterPro" id="IPR011049">
    <property type="entry name" value="Serralysin-like_metalloprot_C"/>
</dbReference>
<feature type="domain" description="Bacterial Ig-like" evidence="4">
    <location>
        <begin position="1825"/>
        <end position="1918"/>
    </location>
</feature>
<evidence type="ECO:0000256" key="3">
    <source>
        <dbReference type="SAM" id="MobiDB-lite"/>
    </source>
</evidence>
<sequence>MQVKTQKQIEKLQIETKNIASTLNKEVIIVVKGVQHVQVQVGTAYQLSFKDFDTKKTNLIAKKIGDDLEVTLEDDVIIFDNYFNICAPDLSCLVSLPTESGELYHIVPNVFFNLEDGTQVVYFYGEQSTIVGAGGQSFYDIVTSNIGAGVTVLLGTIAIIASSGDNDSDNIKTTITGTVSVGKYISGGANNPVEVHKADGTLIGSSALSENGQYTVTLTGDNANYTGAVYIKLTKSGIYHADELKGREVLDSDLFAIAYIHSGENIVDISVRSSIAAKILGVDETTTTIALSKADIDKWNEKVNASFDLSGSAIDTDVDTINSLGDESDVQAQHAGQVAAALSGMRNTPATNTFEKVIEKMADVIASTGALNKTAFDALIIGAIAVKAKAEADKIITEADVDNAEKALKTAQDAVDAAGDNATSAQKQTLDAAQKAYDQAVAKNLEAQNFIKMAIETIDHFNGLQIAVSDITITSDTGAADFITNDNTLVIGATLDDALPGSKKLWGSIDGGKTWTDISVANTNVVWSNNNKTVAWTQTLTKDTSSSIQFIITKTITATTATVAEIMADKDGGIASHDYTYDSTAPTEATIAIKSDKNNLVGAGKIAHLDVAYDNMAAGDVIQLQKGGDNKTDLGSIYTVTSLDVENGKATIAIQQTDLSVSSANNILVSVKSITDLAGNVNNTASANQVFEVDVVAPVITAFSAVSGAYKEGAEISLTATVSKSIKAGTKITITLDTGAIVELTATVEGTTLTGTYTVEASQNSNNLSVRSFTIDDSMPPTDTAGNAIISTTIIHNITAGVIIDNTAPVFTSGAEGIGVVNQDIAVYDAKVSNGDNTVEYTIDNDKFNIDKDTGVVTYKATPTEITTEADSITITATDAAGNSTQHSVSITIANKPVITITSDKPDGTNGAFTLTFSFTEAVNGFELTNIDFGDADANLIKGTLTPTTANKVFTLTVTPKDALENSNIAVNIAAGVVTSQASKQSNIAAFEFIQKFDEISPEVSITSSALTNDTTPEISGTAEMGTTIKVTVAGATYTTTAATDGNWSIDTDATPNSGTLALTADNAVTVIATDAAGNTTEVTHTLKIDTTAPSLTTQANATLSSKSDLTISFNENIKTQGGNVEIWNANGKVETITINNSNINGNILTVHPINDLPEGSFYLTIASGVITDMAGNNAAAITKNSNQWAFEVKALSTSINLTGTSDTDAYINASEKSNAVLSGELISDNATIDEIRFYTVAENGALMLALNLTIDNVTIDSNRRWSQSLSDMNFVDGTIYKVEIHLRDGDTKVKQYSNAVTFDTSPATLTINAVSTDDKINLSDKNASIVISGTSDAIGQTVTVSWDNGTEKTVVVDDNGDWSLTYTANEIPADNATSKITARVSDVAGNPETLIEHSIIIDTVATAKPVIGFATGEDKYINATETSVNLEISSTEMVAGDTIQLKKDGVNFNAAHTVTTIEVNAGKATINIAKSDLGSNDNTVAITAVITDVTGNTSAISDVQNIVLDAINPTLTDVMLVGDANKTAAEAMANVLSFTAETDSTVEVVFTGTNGTITRDIASASGTAESIALVANDLTTLGEGAISVQTTVTDKAGNTTISNAGNFVLDTQGPTAPENLNLATEDDTGNNNHDNLTKKTSGLIISGTTEVNATIELFNGSTSLGTATADNNGHFSHAIDLSTNSTHNITARATDVAGNISDISSNLAITIDTVGSSATLNTTVTTKNTGNISVQSSETGTAYLVHSSITVDANTTQANLDTFALADKVNKVTIATVDTATDLAATGLVDGEYKVYTVDIAGNISTASAGAVTIDTTNPSAPTGLSLADSGNTGSNDDNITSQTSALTLSGTAEANATVELFNGATSLGTVTADNSGNFSKNVDLSADTTHNITAKATDTAGNTSDASAVLAITVDTVAPTMTTNTTGQIASSSDLVATFSEAIAKGTGDIVIKESGGTVFETLSILGNNITIGGVDNRTLTINPSADLESNKSYYIEIAAGVLTDVAGNDFAGISNATDWTFSAASLSTTVVWSGTDVDATDSYINANELAAATITGKITNQSNASDVSITEIKFISGNGGAQHIVGDALKNAISIDTDGNWTLVNDASWTSALDSDKAYIVQVTLSGTLLGNAMSGLGQTSSVTIDNTITATLAGTHTVAISNDTGILDNDRITNDSAVKVSLTLASAFTLANDETLQVSADGTNWVATTNTDTNTAWATADDAVTLVTGTNTLTARVIDTAGNVTVLALSDNDYTLDTVGSSATLNTTVTTKNTGNISVQSSEIGTAYLVHSSITVDANTTQANLDAFALADKVNKVTIATVDTATDLAATGLVDGEYKVYTVDIAGNISTASTGTVTIDTTNPSVPTGLSLADSSNTGSNNDNITSQTSALTLSGTAEANATVELFNGATSLGTVTADNSGNFSKDIDLIADTTHNITAKATDTAGNTSDASAVLAITVDTVAPTMTTNTTGQIASSSDLVAIFSEAIAKGTGDIVIKESGDGTVFETLSILGNNITIGGADNRTLTINPSADLEPNKSYYIEIAAGVLTDVAGNDFAGISNATDWTFSAASLSTTVVWSGTDVDATDSYINANELVAATITGKITNQSNASNVSIAEIKFISGNGGTQHIVSDALKNAISIDTDGNWTLVNDASWTSALDGDKAYIVQVTLSGTLSGNAMNGLGQTSSVTIDNTITATLAGTHTVTISNDAGILDNDRITNDSVVKVSLTLASAFTLANDETLQVSADGTNWVATTNTDTNTNTAWATADDAVTLVTGANTLTARVIDTAGNVTVLALSDNDYTLDTVGSSATLNTTVTTKNTGNISVQSSETGTAYLVHSSITVDANTTQANLDAFALADKVNKVTIATVDTATDLAATGLVDGEYKVYTVDIAGNISTASAGAVTIDTTNPSAPTGLSLADSSNTGSNDDNITSQTSALTLSGTAEANATVELFNGATSLGTVTADNSGNFSKNVDLSADTTHNITAKATDTAGNTSDASAVLAITVDTVVPTMTTNTTGQIASSSDLVATFSEAIAKGTGDIVIKESGGTVFETLSILGNNITIGGADNRTLTINPSADLEPNKSYYIEIAAGVLTDVAGNDFAGISNATDWTFSAASLSTTVVWSGTDVDATDSYINANELAAATITGKIKNQSNASDVSITEIKFISGNGGAQHIVSDALKNAISIDTDGNWTLVNDASWTSALDSDKTYIVQVALSGTLLGNVVNGLGQTLSVIIDNTIVGTLAGTLAGTHTVTISNDTGILDNDRITNDSAVKVSLTLVSALTLSADEALQVSADGTNWIATTNTDTNTNTAWATADDAVTLVAGASTTLTARVIDTAGNVTVLALSDNDYTLDTVGSSATLNTTVTTKNTGNISVQSSEIGTAYLVHSSITVDANTTQANLDAFALADKVNKVTIATVDTATDLAATDLVDGEYKVYTVDIAGNISTASAGAVTIDTTNPSVPTGLSLADSSNTGSNDDNITSQTSALTLSGTAEANATVELFNGATSLGTVTADNSGNFSKDIDLSADTTHNITAKATDTAGNTSDASAVLAITVDTVAPTMTTNTTGQIASSSDLVAIFSEAIAKGTGDIVIKESGGTVFETLSILGNNITIGGVDNRTLTINPSADLESNKSYYIEIAAGVLTDVAGNDFAGISNATDWTFSAASLSTTVVWSGTDVDATDSYINANELAAATITGKITNQSNASDVSIAEIKFISGNGGAQHIVSDALKNAISIDTDGNWTLVNDASWTSALDGDKAYIVQVTLSGTLSGNAMSGLGQTSSVTIDNTITATLAGTHTVTISNDTGILDNDRITNDSAVKVSLTLASAFTLANDETLQVSADGANWVATTNTDTNTNTAWATADDAVTLVTGTNTLTARVIDTAGNVTVLALSDNDYTLDTVGSSATLNTTVTTKNTGNISVQSSEIGTAYLVHSSITVDANTTQANLDAFALADKVNKVTIATVDTATDLAATGLVDGEYKVYTVDIAGNISTASAGAVTIDTTNPSVPAGLSLADSSNTGSNDDNITSQTSALTLSGTAEANATVELFNGATSLGTVTADNSGNFSKDVDLSADTTHNITAKATDTAGNTSDASAVLAITVDTVAPTMTTNTTGQIASSSDLVAIFSEAIAKGTGDIVIKESSDGTVFETLSILGNNITIGGADNRTLTINPSADLEPNKSYYIEIAAGVLTDVAGNNFAGINNATDWTFSAASLSTTVVWSGTDVDATDSYINANELAAATITGKITNQSNASDVSITEIKFISGNGGAQHIVSDALKNAISIDTDGNWTLVNDASWTSALDGDKAYIVQVTLSGTLLGNAMSGLSQASIVIIDDTITSTLAGTHTVAISNDAGTLGNDRITNDSAVKVSLTLENALTLANDEMLQVSADGTNWVATTNTDTNTNTAWATADDAVILITGAGKTLTARIIDTAGNATILDLTNNSYLLDTSVSSAPLGTHLVAISNDTGVLDDRITSDSVVKVSLTLANALILASDEMLQVSANGVTWVEATNTNTTTNTAWATADDAVTLITGTGKTLTARIIDTAGNVTTLPLSDNSYTLDTTQATITSVVINGKKRGDGQLFTGSGIATDPNFVFNETKSILRVRDEIIVKVTMSEVVHLTTTDASNPATYTIKIDAVDKVATYVSGSGSNALIFSYAVEDNINTTNITSPVNALSLGADILKNAIGNNTDLTISAPNITVTDITIDNTPSVINAEATKILDSADGIKVKSSENGTAYLIQYQISTFVSSGSILTYKQKLDQVVTIADPDGIPYGVKIDVLADTFADLSISQLKTGERYKLLFLDEAGNFVGSEVDDLLIIIGGNTLSHDIGNINYGLSEYQNDAEVSNFIGGIGADTITGNADIDTIAGGAGADVITGGAGADVFNYNVVADSTKDNADTITDFEVAIDKLNLKDIITTGTNGNITDAASLAKYIYAEADAGADTNVKLYIKSDGVSTGTVSDSNADMLINLTVVDATAQSALVAALADNNLGEYILS</sequence>
<dbReference type="InterPro" id="IPR006626">
    <property type="entry name" value="PbH1"/>
</dbReference>
<feature type="domain" description="Bacterial Ig-like" evidence="4">
    <location>
        <begin position="1010"/>
        <end position="1091"/>
    </location>
</feature>
<protein>
    <recommendedName>
        <fullName evidence="4">Bacterial Ig-like domain-containing protein</fullName>
    </recommendedName>
</protein>
<dbReference type="PROSITE" id="PS00330">
    <property type="entry name" value="HEMOLYSIN_CALCIUM"/>
    <property type="match status" value="1"/>
</dbReference>
<evidence type="ECO:0000313" key="6">
    <source>
        <dbReference type="Proteomes" id="UP000278334"/>
    </source>
</evidence>
<dbReference type="EMBL" id="CP024634">
    <property type="protein sequence ID" value="AYQ56990.1"/>
    <property type="molecule type" value="Genomic_DNA"/>
</dbReference>
<accession>A0A3G3IMB1</accession>
<feature type="region of interest" description="Disordered" evidence="3">
    <location>
        <begin position="3478"/>
        <end position="3497"/>
    </location>
</feature>
<evidence type="ECO:0000256" key="1">
    <source>
        <dbReference type="ARBA" id="ARBA00022837"/>
    </source>
</evidence>
<dbReference type="GO" id="GO:0005509">
    <property type="term" value="F:calcium ion binding"/>
    <property type="evidence" value="ECO:0007669"/>
    <property type="project" value="InterPro"/>
</dbReference>
<dbReference type="Pfam" id="PF00353">
    <property type="entry name" value="HemolysinCabind"/>
    <property type="match status" value="1"/>
</dbReference>
<dbReference type="SMART" id="SM00710">
    <property type="entry name" value="PbH1"/>
    <property type="match status" value="13"/>
</dbReference>
<keyword evidence="1" id="KW-0106">Calcium</keyword>